<dbReference type="InterPro" id="IPR008906">
    <property type="entry name" value="HATC_C_dom"/>
</dbReference>
<evidence type="ECO:0000256" key="5">
    <source>
        <dbReference type="ARBA" id="ARBA00022833"/>
    </source>
</evidence>
<keyword evidence="5" id="KW-0862">Zinc</keyword>
<name>A0A7N2LHS5_QUELO</name>
<evidence type="ECO:0000256" key="1">
    <source>
        <dbReference type="ARBA" id="ARBA00004123"/>
    </source>
</evidence>
<accession>A0A7N2LHS5</accession>
<keyword evidence="6" id="KW-0805">Transcription regulation</keyword>
<reference evidence="13" key="2">
    <citation type="submission" date="2021-01" db="UniProtKB">
        <authorList>
            <consortium name="EnsemblPlants"/>
        </authorList>
    </citation>
    <scope>IDENTIFICATION</scope>
</reference>
<dbReference type="GO" id="GO:0046983">
    <property type="term" value="F:protein dimerization activity"/>
    <property type="evidence" value="ECO:0007669"/>
    <property type="project" value="InterPro"/>
</dbReference>
<comment type="subcellular location">
    <subcellularLocation>
        <location evidence="1">Nucleus</location>
    </subcellularLocation>
</comment>
<evidence type="ECO:0000259" key="12">
    <source>
        <dbReference type="PROSITE" id="PS50808"/>
    </source>
</evidence>
<dbReference type="EnsemblPlants" id="QL04p060590:mrna">
    <property type="protein sequence ID" value="QL04p060590:mrna"/>
    <property type="gene ID" value="QL04p060590"/>
</dbReference>
<dbReference type="InterPro" id="IPR003656">
    <property type="entry name" value="Znf_BED"/>
</dbReference>
<evidence type="ECO:0000256" key="7">
    <source>
        <dbReference type="ARBA" id="ARBA00023125"/>
    </source>
</evidence>
<reference evidence="13 14" key="1">
    <citation type="journal article" date="2016" name="G3 (Bethesda)">
        <title>First Draft Assembly and Annotation of the Genome of a California Endemic Oak Quercus lobata Nee (Fagaceae).</title>
        <authorList>
            <person name="Sork V.L."/>
            <person name="Fitz-Gibbon S.T."/>
            <person name="Puiu D."/>
            <person name="Crepeau M."/>
            <person name="Gugger P.F."/>
            <person name="Sherman R."/>
            <person name="Stevens K."/>
            <person name="Langley C.H."/>
            <person name="Pellegrini M."/>
            <person name="Salzberg S.L."/>
        </authorList>
    </citation>
    <scope>NUCLEOTIDE SEQUENCE [LARGE SCALE GENOMIC DNA]</scope>
    <source>
        <strain evidence="13 14">cv. SW786</strain>
    </source>
</reference>
<dbReference type="InParanoid" id="A0A7N2LHS5"/>
<comment type="subunit">
    <text evidence="2">Homodimer.</text>
</comment>
<keyword evidence="3" id="KW-0479">Metal-binding</keyword>
<dbReference type="PANTHER" id="PTHR46481:SF10">
    <property type="entry name" value="ZINC FINGER BED DOMAIN-CONTAINING PROTEIN 39"/>
    <property type="match status" value="1"/>
</dbReference>
<dbReference type="EMBL" id="LRBV02000004">
    <property type="status" value="NOT_ANNOTATED_CDS"/>
    <property type="molecule type" value="Genomic_DNA"/>
</dbReference>
<evidence type="ECO:0000256" key="9">
    <source>
        <dbReference type="ARBA" id="ARBA00023242"/>
    </source>
</evidence>
<dbReference type="PANTHER" id="PTHR46481">
    <property type="entry name" value="ZINC FINGER BED DOMAIN-CONTAINING PROTEIN 4"/>
    <property type="match status" value="1"/>
</dbReference>
<evidence type="ECO:0000256" key="2">
    <source>
        <dbReference type="ARBA" id="ARBA00011738"/>
    </source>
</evidence>
<evidence type="ECO:0000313" key="14">
    <source>
        <dbReference type="Proteomes" id="UP000594261"/>
    </source>
</evidence>
<dbReference type="Gramene" id="QL04p060590:mrna">
    <property type="protein sequence ID" value="QL04p060590:mrna"/>
    <property type="gene ID" value="QL04p060590"/>
</dbReference>
<feature type="compositionally biased region" description="Low complexity" evidence="11">
    <location>
        <begin position="66"/>
        <end position="78"/>
    </location>
</feature>
<keyword evidence="4 10" id="KW-0863">Zinc-finger</keyword>
<keyword evidence="9" id="KW-0539">Nucleus</keyword>
<evidence type="ECO:0000256" key="11">
    <source>
        <dbReference type="SAM" id="MobiDB-lite"/>
    </source>
</evidence>
<keyword evidence="14" id="KW-1185">Reference proteome</keyword>
<dbReference type="SUPFAM" id="SSF140996">
    <property type="entry name" value="Hermes dimerisation domain"/>
    <property type="match status" value="1"/>
</dbReference>
<dbReference type="SUPFAM" id="SSF53098">
    <property type="entry name" value="Ribonuclease H-like"/>
    <property type="match status" value="1"/>
</dbReference>
<feature type="compositionally biased region" description="Low complexity" evidence="11">
    <location>
        <begin position="753"/>
        <end position="771"/>
    </location>
</feature>
<proteinExistence type="predicted"/>
<keyword evidence="8" id="KW-0804">Transcription</keyword>
<evidence type="ECO:0000313" key="13">
    <source>
        <dbReference type="EnsemblPlants" id="QL04p060590:mrna"/>
    </source>
</evidence>
<evidence type="ECO:0000256" key="6">
    <source>
        <dbReference type="ARBA" id="ARBA00023015"/>
    </source>
</evidence>
<dbReference type="Proteomes" id="UP000594261">
    <property type="component" value="Chromosome 4"/>
</dbReference>
<sequence length="779" mass="86843">MHELKVVQVGVSVFKFITPTPLVMDSSNNAPFVSTQADCAAATQADGAAATATQADGATATATQEAAAATQAEATDGELPLVPPSVVSKTSTGSGRKKSLAWNHFEKVKVDDGVTMAVCNYCKKSYLADSKSCGTSNLLAHVTICPKNPNREDKGQKTLAFEPKNDGDEGFKLVSTTFSVEASRKALAEMIIIDELPFRCVEGYGFKKYVTTLQPKLRVKDIPSRQTVARDVIGIYNSEREKLRKSLKGCRVCLTTDTWTSLQNLNYMCLTCHFIDDTWKLHKRILNFCQVEDHKGETIGRKIEMSLREWGIDGIFTLTVDNASSNLTTVKFLQRVTKDWNGTVLENELMHMRCCAHILNLIVGEGLKEIDASVARVREAVRYVKSSPNRNQTFRNFMERLGMESKSLLCLDVPTRWNSTYLMLETAEKFEKVFLRMDFEDDGYSSYFRSKEDSGGLGSPCMSDFQNCRAFVTFLRLFYNATKKFSGSLYVTSNAFFDEIFVIQESISHLVKSQNTLLKNTATNMQTKFEKYWGKGDKINPLLYVAVVLDPRKKLRFLKFSFSEIYGIEVGSVMVDKVKALLMKLYTFFCSVNSPNVEEPSGGERTPMVVGDASDPYVMVHSRYELFLEAEQSIGCSNEVDKYLVENCDGRRDGNFEVLGWWKDNSSRYPMLSKVAKDVLAVPVSTVASESAFSTGGRIVDPFRSSLSPLMVQNLVCAQNWLQATVPISHHQSRDEVEALEEEFHDLVLNQQSSSSASASTSSKLGSSLGKRPIISVED</sequence>
<dbReference type="GO" id="GO:0009791">
    <property type="term" value="P:post-embryonic development"/>
    <property type="evidence" value="ECO:0007669"/>
    <property type="project" value="UniProtKB-ARBA"/>
</dbReference>
<keyword evidence="7" id="KW-0238">DNA-binding</keyword>
<dbReference type="Pfam" id="PF05699">
    <property type="entry name" value="Dimer_Tnp_hAT"/>
    <property type="match status" value="1"/>
</dbReference>
<feature type="domain" description="BED-type" evidence="12">
    <location>
        <begin position="96"/>
        <end position="152"/>
    </location>
</feature>
<dbReference type="InterPro" id="IPR025525">
    <property type="entry name" value="hAT-like_transposase_RNase-H"/>
</dbReference>
<dbReference type="GO" id="GO:0003677">
    <property type="term" value="F:DNA binding"/>
    <property type="evidence" value="ECO:0007669"/>
    <property type="project" value="UniProtKB-KW"/>
</dbReference>
<organism evidence="13 14">
    <name type="scientific">Quercus lobata</name>
    <name type="common">Valley oak</name>
    <dbReference type="NCBI Taxonomy" id="97700"/>
    <lineage>
        <taxon>Eukaryota</taxon>
        <taxon>Viridiplantae</taxon>
        <taxon>Streptophyta</taxon>
        <taxon>Embryophyta</taxon>
        <taxon>Tracheophyta</taxon>
        <taxon>Spermatophyta</taxon>
        <taxon>Magnoliopsida</taxon>
        <taxon>eudicotyledons</taxon>
        <taxon>Gunneridae</taxon>
        <taxon>Pentapetalae</taxon>
        <taxon>rosids</taxon>
        <taxon>fabids</taxon>
        <taxon>Fagales</taxon>
        <taxon>Fagaceae</taxon>
        <taxon>Quercus</taxon>
    </lineage>
</organism>
<dbReference type="InterPro" id="IPR012337">
    <property type="entry name" value="RNaseH-like_sf"/>
</dbReference>
<dbReference type="Pfam" id="PF02892">
    <property type="entry name" value="zf-BED"/>
    <property type="match status" value="1"/>
</dbReference>
<dbReference type="SMART" id="SM00614">
    <property type="entry name" value="ZnF_BED"/>
    <property type="match status" value="1"/>
</dbReference>
<dbReference type="GO" id="GO:0005634">
    <property type="term" value="C:nucleus"/>
    <property type="evidence" value="ECO:0007669"/>
    <property type="project" value="UniProtKB-SubCell"/>
</dbReference>
<evidence type="ECO:0000256" key="3">
    <source>
        <dbReference type="ARBA" id="ARBA00022723"/>
    </source>
</evidence>
<dbReference type="SUPFAM" id="SSF57667">
    <property type="entry name" value="beta-beta-alpha zinc fingers"/>
    <property type="match status" value="1"/>
</dbReference>
<feature type="region of interest" description="Disordered" evidence="11">
    <location>
        <begin position="66"/>
        <end position="96"/>
    </location>
</feature>
<dbReference type="InterPro" id="IPR052035">
    <property type="entry name" value="ZnF_BED_domain_contain"/>
</dbReference>
<dbReference type="AlphaFoldDB" id="A0A7N2LHS5"/>
<evidence type="ECO:0000256" key="4">
    <source>
        <dbReference type="ARBA" id="ARBA00022771"/>
    </source>
</evidence>
<dbReference type="PROSITE" id="PS50808">
    <property type="entry name" value="ZF_BED"/>
    <property type="match status" value="1"/>
</dbReference>
<dbReference type="OMA" id="PRYALKS"/>
<protein>
    <recommendedName>
        <fullName evidence="12">BED-type domain-containing protein</fullName>
    </recommendedName>
</protein>
<evidence type="ECO:0000256" key="8">
    <source>
        <dbReference type="ARBA" id="ARBA00023163"/>
    </source>
</evidence>
<evidence type="ECO:0000256" key="10">
    <source>
        <dbReference type="PROSITE-ProRule" id="PRU00027"/>
    </source>
</evidence>
<feature type="region of interest" description="Disordered" evidence="11">
    <location>
        <begin position="751"/>
        <end position="779"/>
    </location>
</feature>
<dbReference type="GO" id="GO:0008270">
    <property type="term" value="F:zinc ion binding"/>
    <property type="evidence" value="ECO:0007669"/>
    <property type="project" value="UniProtKB-KW"/>
</dbReference>
<dbReference type="InterPro" id="IPR036236">
    <property type="entry name" value="Znf_C2H2_sf"/>
</dbReference>
<dbReference type="Pfam" id="PF14372">
    <property type="entry name" value="hAT-like_RNase-H"/>
    <property type="match status" value="1"/>
</dbReference>